<gene>
    <name evidence="3" type="ORF">LMG32289_01681</name>
</gene>
<evidence type="ECO:0000313" key="4">
    <source>
        <dbReference type="Proteomes" id="UP000706525"/>
    </source>
</evidence>
<dbReference type="CDD" id="cd00093">
    <property type="entry name" value="HTH_XRE"/>
    <property type="match status" value="1"/>
</dbReference>
<feature type="compositionally biased region" description="Basic and acidic residues" evidence="1">
    <location>
        <begin position="162"/>
        <end position="177"/>
    </location>
</feature>
<dbReference type="InterPro" id="IPR001387">
    <property type="entry name" value="Cro/C1-type_HTH"/>
</dbReference>
<reference evidence="3 4" key="1">
    <citation type="submission" date="2021-08" db="EMBL/GenBank/DDBJ databases">
        <authorList>
            <person name="Peeters C."/>
        </authorList>
    </citation>
    <scope>NUCLEOTIDE SEQUENCE [LARGE SCALE GENOMIC DNA]</scope>
    <source>
        <strain evidence="3 4">LMG 32289</strain>
    </source>
</reference>
<proteinExistence type="predicted"/>
<dbReference type="SMART" id="SM00530">
    <property type="entry name" value="HTH_XRE"/>
    <property type="match status" value="1"/>
</dbReference>
<evidence type="ECO:0000256" key="1">
    <source>
        <dbReference type="SAM" id="MobiDB-lite"/>
    </source>
</evidence>
<dbReference type="InterPro" id="IPR010982">
    <property type="entry name" value="Lambda_DNA-bd_dom_sf"/>
</dbReference>
<dbReference type="EMBL" id="CAJZAG010000003">
    <property type="protein sequence ID" value="CAG9169465.1"/>
    <property type="molecule type" value="Genomic_DNA"/>
</dbReference>
<dbReference type="Proteomes" id="UP000706525">
    <property type="component" value="Unassembled WGS sequence"/>
</dbReference>
<feature type="region of interest" description="Disordered" evidence="1">
    <location>
        <begin position="138"/>
        <end position="177"/>
    </location>
</feature>
<dbReference type="PROSITE" id="PS50943">
    <property type="entry name" value="HTH_CROC1"/>
    <property type="match status" value="1"/>
</dbReference>
<accession>A0ABM8WPV4</accession>
<keyword evidence="4" id="KW-1185">Reference proteome</keyword>
<evidence type="ECO:0000313" key="3">
    <source>
        <dbReference type="EMBL" id="CAG9169465.1"/>
    </source>
</evidence>
<dbReference type="SUPFAM" id="SSF47413">
    <property type="entry name" value="lambda repressor-like DNA-binding domains"/>
    <property type="match status" value="1"/>
</dbReference>
<evidence type="ECO:0000259" key="2">
    <source>
        <dbReference type="PROSITE" id="PS50943"/>
    </source>
</evidence>
<sequence>MRYTISKASDIGGVIRAARKAQRLRQDDAAGSVGVSLSFINKAEGGAESVQWGKLFQILEGLGVTVTLDIPDASEELLSTQSQRAQHRAAMRDFRNAERLVASPAGKATTPASLEGTLNKDSASIAALVLRAAERLRATQPTGKSRAGMTLKRAHQVLATHEQTDPGKKRPKNPADK</sequence>
<feature type="domain" description="HTH cro/C1-type" evidence="2">
    <location>
        <begin position="15"/>
        <end position="70"/>
    </location>
</feature>
<dbReference type="Pfam" id="PF13560">
    <property type="entry name" value="HTH_31"/>
    <property type="match status" value="1"/>
</dbReference>
<dbReference type="Gene3D" id="1.10.260.40">
    <property type="entry name" value="lambda repressor-like DNA-binding domains"/>
    <property type="match status" value="1"/>
</dbReference>
<comment type="caution">
    <text evidence="3">The sequence shown here is derived from an EMBL/GenBank/DDBJ whole genome shotgun (WGS) entry which is preliminary data.</text>
</comment>
<name>A0ABM8WPV4_9BURK</name>
<protein>
    <recommendedName>
        <fullName evidence="2">HTH cro/C1-type domain-containing protein</fullName>
    </recommendedName>
</protein>
<organism evidence="3 4">
    <name type="scientific">Cupriavidus pampae</name>
    <dbReference type="NCBI Taxonomy" id="659251"/>
    <lineage>
        <taxon>Bacteria</taxon>
        <taxon>Pseudomonadati</taxon>
        <taxon>Pseudomonadota</taxon>
        <taxon>Betaproteobacteria</taxon>
        <taxon>Burkholderiales</taxon>
        <taxon>Burkholderiaceae</taxon>
        <taxon>Cupriavidus</taxon>
    </lineage>
</organism>